<dbReference type="PROSITE" id="PS00107">
    <property type="entry name" value="PROTEIN_KINASE_ATP"/>
    <property type="match status" value="1"/>
</dbReference>
<sequence>MALTPGTKLGPYEIVAPLGAGGMGEVYRARDTRLGRDVAIKSLPEAFARDPERLARFEREAKLLASLTHPGIAGIHGLEEQGGERYLILEFVDGETLADRLRRGALPIEDSLEVCAHIAAALETAHESGVVHRDLKPGNVMLTAAGGVKVLDFGLAKGAAPLGSGSEAGLSASPTMTYAATAVGVILGTAAYMSPEQARGKSVDRRTDIWSFGCVLYECLTAKPLFTGETVSDLVAQILKSDPDWSALPAETPAHVRRLLERCLRKDPRERLRDMGDARLELLEAGAPLGASAPAAATSARPRTDMLVGLALAALLTGAVGTWAWSSLRGAPAASPIREASVMLPPDQHFVIKGGNSFLAMSPDGRAVAFVARTGGPLCLHLRRLDTREDISLPGTEDARDPFFSPDGEWVGFFDSHQLMKVSVHGGEPIALAPSTADRGAVWLDDGTIVFAADAIQPLSRMSSGGGAVTHVTALDSTRLERTHRWPDALAGGPWVVFTVGVQNSPGNYDGSDIDAVNVKTGERRHLITGARHAIWVGPDHLVFDRKGTLFAMKMNPRNPRASGEAVPVLEGVAGDGSSGASYIGASRDGSLAWVPSHGEDTQRIVGWFDRAGAWTPSKFAPGECRASYVSPDGRSALLMFGAGGGAGDVWLGDFASGNLRRLTYTNVTNSFAWLPDGQSFAYSLVDSLGSQNVALRRVDGAGGLRLVARVNGNSSVMDVTPDGSEVLVADWGQANGRLYTVSLRDSGAKHSIATDLGPTAYETMGKCSPDGRWLAYVSNRTGREEVFVRSRDGGSGQWQVSTHGGGGVRWGRDSRELFFVEDEMLKSAQLAPGPSGIAVGTVTTLFEVPASPIEPTFRDYSYDPHTDRFLFTRPPAGTDERREIALSIDWGRRLAATSPTKGNKP</sequence>
<keyword evidence="2 5" id="KW-0547">Nucleotide-binding</keyword>
<dbReference type="SUPFAM" id="SSF69304">
    <property type="entry name" value="Tricorn protease N-terminal domain"/>
    <property type="match status" value="1"/>
</dbReference>
<organism evidence="7 8">
    <name type="scientific">Eiseniibacteriota bacterium</name>
    <dbReference type="NCBI Taxonomy" id="2212470"/>
    <lineage>
        <taxon>Bacteria</taxon>
        <taxon>Candidatus Eiseniibacteriota</taxon>
    </lineage>
</organism>
<gene>
    <name evidence="7" type="ORF">HZA61_14120</name>
</gene>
<evidence type="ECO:0000256" key="2">
    <source>
        <dbReference type="ARBA" id="ARBA00022741"/>
    </source>
</evidence>
<evidence type="ECO:0000256" key="1">
    <source>
        <dbReference type="ARBA" id="ARBA00022679"/>
    </source>
</evidence>
<evidence type="ECO:0000256" key="5">
    <source>
        <dbReference type="PROSITE-ProRule" id="PRU10141"/>
    </source>
</evidence>
<dbReference type="GO" id="GO:0005524">
    <property type="term" value="F:ATP binding"/>
    <property type="evidence" value="ECO:0007669"/>
    <property type="project" value="UniProtKB-UniRule"/>
</dbReference>
<evidence type="ECO:0000256" key="3">
    <source>
        <dbReference type="ARBA" id="ARBA00022777"/>
    </source>
</evidence>
<dbReference type="InterPro" id="IPR017441">
    <property type="entry name" value="Protein_kinase_ATP_BS"/>
</dbReference>
<protein>
    <submittedName>
        <fullName evidence="7">Protein kinase</fullName>
    </submittedName>
</protein>
<dbReference type="Gene3D" id="1.10.510.10">
    <property type="entry name" value="Transferase(Phosphotransferase) domain 1"/>
    <property type="match status" value="1"/>
</dbReference>
<evidence type="ECO:0000313" key="8">
    <source>
        <dbReference type="Proteomes" id="UP000696931"/>
    </source>
</evidence>
<feature type="domain" description="Protein kinase" evidence="6">
    <location>
        <begin position="12"/>
        <end position="283"/>
    </location>
</feature>
<dbReference type="SUPFAM" id="SSF82171">
    <property type="entry name" value="DPP6 N-terminal domain-like"/>
    <property type="match status" value="1"/>
</dbReference>
<evidence type="ECO:0000313" key="7">
    <source>
        <dbReference type="EMBL" id="MBI5170621.1"/>
    </source>
</evidence>
<comment type="caution">
    <text evidence="7">The sequence shown here is derived from an EMBL/GenBank/DDBJ whole genome shotgun (WGS) entry which is preliminary data.</text>
</comment>
<dbReference type="PANTHER" id="PTHR43289:SF6">
    <property type="entry name" value="SERINE_THREONINE-PROTEIN KINASE NEKL-3"/>
    <property type="match status" value="1"/>
</dbReference>
<proteinExistence type="predicted"/>
<dbReference type="InterPro" id="IPR000719">
    <property type="entry name" value="Prot_kinase_dom"/>
</dbReference>
<evidence type="ECO:0000259" key="6">
    <source>
        <dbReference type="PROSITE" id="PS50011"/>
    </source>
</evidence>
<dbReference type="InterPro" id="IPR008271">
    <property type="entry name" value="Ser/Thr_kinase_AS"/>
</dbReference>
<dbReference type="Proteomes" id="UP000696931">
    <property type="component" value="Unassembled WGS sequence"/>
</dbReference>
<dbReference type="Pfam" id="PF00069">
    <property type="entry name" value="Pkinase"/>
    <property type="match status" value="1"/>
</dbReference>
<dbReference type="AlphaFoldDB" id="A0A933WA38"/>
<keyword evidence="3 7" id="KW-0418">Kinase</keyword>
<dbReference type="PROSITE" id="PS00108">
    <property type="entry name" value="PROTEIN_KINASE_ST"/>
    <property type="match status" value="1"/>
</dbReference>
<reference evidence="7" key="1">
    <citation type="submission" date="2020-07" db="EMBL/GenBank/DDBJ databases">
        <title>Huge and variable diversity of episymbiotic CPR bacteria and DPANN archaea in groundwater ecosystems.</title>
        <authorList>
            <person name="He C.Y."/>
            <person name="Keren R."/>
            <person name="Whittaker M."/>
            <person name="Farag I.F."/>
            <person name="Doudna J."/>
            <person name="Cate J.H.D."/>
            <person name="Banfield J.F."/>
        </authorList>
    </citation>
    <scope>NUCLEOTIDE SEQUENCE</scope>
    <source>
        <strain evidence="7">NC_groundwater_1813_Pr3_B-0.1um_71_17</strain>
    </source>
</reference>
<dbReference type="PANTHER" id="PTHR43289">
    <property type="entry name" value="MITOGEN-ACTIVATED PROTEIN KINASE KINASE KINASE 20-RELATED"/>
    <property type="match status" value="1"/>
</dbReference>
<dbReference type="SMART" id="SM00220">
    <property type="entry name" value="S_TKc"/>
    <property type="match status" value="1"/>
</dbReference>
<dbReference type="Gene3D" id="3.30.200.20">
    <property type="entry name" value="Phosphorylase Kinase, domain 1"/>
    <property type="match status" value="1"/>
</dbReference>
<evidence type="ECO:0000256" key="4">
    <source>
        <dbReference type="ARBA" id="ARBA00022840"/>
    </source>
</evidence>
<dbReference type="EMBL" id="JACRIW010000100">
    <property type="protein sequence ID" value="MBI5170621.1"/>
    <property type="molecule type" value="Genomic_DNA"/>
</dbReference>
<dbReference type="PROSITE" id="PS50011">
    <property type="entry name" value="PROTEIN_KINASE_DOM"/>
    <property type="match status" value="1"/>
</dbReference>
<dbReference type="Pfam" id="PF07676">
    <property type="entry name" value="PD40"/>
    <property type="match status" value="1"/>
</dbReference>
<dbReference type="InterPro" id="IPR011009">
    <property type="entry name" value="Kinase-like_dom_sf"/>
</dbReference>
<dbReference type="GO" id="GO:0004674">
    <property type="term" value="F:protein serine/threonine kinase activity"/>
    <property type="evidence" value="ECO:0007669"/>
    <property type="project" value="TreeGrafter"/>
</dbReference>
<dbReference type="InterPro" id="IPR011659">
    <property type="entry name" value="WD40"/>
</dbReference>
<dbReference type="InterPro" id="IPR011042">
    <property type="entry name" value="6-blade_b-propeller_TolB-like"/>
</dbReference>
<dbReference type="SUPFAM" id="SSF56112">
    <property type="entry name" value="Protein kinase-like (PK-like)"/>
    <property type="match status" value="1"/>
</dbReference>
<dbReference type="Gene3D" id="2.120.10.30">
    <property type="entry name" value="TolB, C-terminal domain"/>
    <property type="match status" value="3"/>
</dbReference>
<keyword evidence="4 5" id="KW-0067">ATP-binding</keyword>
<accession>A0A933WA38</accession>
<feature type="binding site" evidence="5">
    <location>
        <position position="41"/>
    </location>
    <ligand>
        <name>ATP</name>
        <dbReference type="ChEBI" id="CHEBI:30616"/>
    </ligand>
</feature>
<keyword evidence="1" id="KW-0808">Transferase</keyword>
<dbReference type="CDD" id="cd14014">
    <property type="entry name" value="STKc_PknB_like"/>
    <property type="match status" value="1"/>
</dbReference>
<name>A0A933WA38_UNCEI</name>